<evidence type="ECO:0000256" key="2">
    <source>
        <dbReference type="ARBA" id="ARBA00022491"/>
    </source>
</evidence>
<evidence type="ECO:0000256" key="7">
    <source>
        <dbReference type="PIRSR" id="PIRSR602481-1"/>
    </source>
</evidence>
<dbReference type="GO" id="GO:0003700">
    <property type="term" value="F:DNA-binding transcription factor activity"/>
    <property type="evidence" value="ECO:0007669"/>
    <property type="project" value="UniProtKB-UniRule"/>
</dbReference>
<feature type="binding site" evidence="7">
    <location>
        <position position="152"/>
    </location>
    <ligand>
        <name>Zn(2+)</name>
        <dbReference type="ChEBI" id="CHEBI:29105"/>
    </ligand>
</feature>
<comment type="cofactor">
    <cofactor evidence="8">
        <name>Mn(2+)</name>
        <dbReference type="ChEBI" id="CHEBI:29035"/>
    </cofactor>
    <cofactor evidence="8">
        <name>Fe(2+)</name>
        <dbReference type="ChEBI" id="CHEBI:29033"/>
    </cofactor>
    <text evidence="8">Binds 1 Mn(2+) or Fe(2+) ion per subunit.</text>
</comment>
<dbReference type="CDD" id="cd07153">
    <property type="entry name" value="Fur_like"/>
    <property type="match status" value="1"/>
</dbReference>
<geneLocation type="plasmid" evidence="10 11">
    <name>unnamed5</name>
</geneLocation>
<keyword evidence="2 9" id="KW-0678">Repressor</keyword>
<keyword evidence="4 9" id="KW-0805">Transcription regulation</keyword>
<feature type="binding site" evidence="8">
    <location>
        <position position="101"/>
    </location>
    <ligand>
        <name>Fe cation</name>
        <dbReference type="ChEBI" id="CHEBI:24875"/>
    </ligand>
</feature>
<dbReference type="KEGG" id="lck:HN018_27100"/>
<sequence>MEQVLSVETKMLLDQAARICERRGTRLTPLRREVLGLVLESGNPARAYDLLDRLKTSHKSAAPPTVYRALDFLCEHGLIHKVERLAAFIGCIHPSEDEHHDHVGRFLICTQCGGVMEFEDRSFEEALRHAVTPSGFVPSRATIEVEGICAICTEAASGDAACQMV</sequence>
<evidence type="ECO:0000256" key="5">
    <source>
        <dbReference type="ARBA" id="ARBA00023125"/>
    </source>
</evidence>
<evidence type="ECO:0000313" key="10">
    <source>
        <dbReference type="EMBL" id="QKE93817.1"/>
    </source>
</evidence>
<dbReference type="InterPro" id="IPR036390">
    <property type="entry name" value="WH_DNA-bd_sf"/>
</dbReference>
<dbReference type="GO" id="GO:1900376">
    <property type="term" value="P:regulation of secondary metabolite biosynthetic process"/>
    <property type="evidence" value="ECO:0007669"/>
    <property type="project" value="TreeGrafter"/>
</dbReference>
<dbReference type="RefSeq" id="WP_171835212.1">
    <property type="nucleotide sequence ID" value="NZ_CP053712.1"/>
</dbReference>
<keyword evidence="6 9" id="KW-0804">Transcription</keyword>
<evidence type="ECO:0000256" key="6">
    <source>
        <dbReference type="ARBA" id="ARBA00023163"/>
    </source>
</evidence>
<keyword evidence="10" id="KW-0614">Plasmid</keyword>
<feature type="binding site" evidence="8">
    <location>
        <position position="124"/>
    </location>
    <ligand>
        <name>Fe cation</name>
        <dbReference type="ChEBI" id="CHEBI:24875"/>
    </ligand>
</feature>
<name>A0A6M8I088_9PROT</name>
<keyword evidence="11" id="KW-1185">Reference proteome</keyword>
<gene>
    <name evidence="9" type="primary">fur</name>
    <name evidence="10" type="ORF">HN018_27100</name>
</gene>
<dbReference type="PANTHER" id="PTHR33202">
    <property type="entry name" value="ZINC UPTAKE REGULATION PROTEIN"/>
    <property type="match status" value="1"/>
</dbReference>
<dbReference type="Gene3D" id="3.30.1490.190">
    <property type="match status" value="1"/>
</dbReference>
<reference evidence="10 11" key="1">
    <citation type="journal article" date="2014" name="World J. Microbiol. Biotechnol.">
        <title>Biodiversity and physiological characteristics of Antarctic and Arctic lichens-associated bacteria.</title>
        <authorList>
            <person name="Lee Y.M."/>
            <person name="Kim E.H."/>
            <person name="Lee H.K."/>
            <person name="Hong S.G."/>
        </authorList>
    </citation>
    <scope>NUCLEOTIDE SEQUENCE [LARGE SCALE GENOMIC DNA]</scope>
    <source>
        <strain evidence="10 11">PAMC 26569</strain>
        <plasmid evidence="10">unnamed5</plasmid>
    </source>
</reference>
<dbReference type="GO" id="GO:0000976">
    <property type="term" value="F:transcription cis-regulatory region binding"/>
    <property type="evidence" value="ECO:0007669"/>
    <property type="project" value="TreeGrafter"/>
</dbReference>
<evidence type="ECO:0000313" key="11">
    <source>
        <dbReference type="Proteomes" id="UP000500767"/>
    </source>
</evidence>
<feature type="binding site" evidence="7">
    <location>
        <position position="109"/>
    </location>
    <ligand>
        <name>Zn(2+)</name>
        <dbReference type="ChEBI" id="CHEBI:29105"/>
    </ligand>
</feature>
<evidence type="ECO:0000256" key="3">
    <source>
        <dbReference type="ARBA" id="ARBA00022833"/>
    </source>
</evidence>
<dbReference type="InterPro" id="IPR043135">
    <property type="entry name" value="Fur_C"/>
</dbReference>
<comment type="subcellular location">
    <subcellularLocation>
        <location evidence="9">Cytoplasm</location>
    </subcellularLocation>
</comment>
<evidence type="ECO:0000256" key="4">
    <source>
        <dbReference type="ARBA" id="ARBA00023015"/>
    </source>
</evidence>
<evidence type="ECO:0000256" key="9">
    <source>
        <dbReference type="RuleBase" id="RU364037"/>
    </source>
</evidence>
<feature type="binding site" evidence="7">
    <location>
        <position position="112"/>
    </location>
    <ligand>
        <name>Zn(2+)</name>
        <dbReference type="ChEBI" id="CHEBI:29105"/>
    </ligand>
</feature>
<keyword evidence="5 9" id="KW-0238">DNA-binding</keyword>
<dbReference type="GO" id="GO:0045892">
    <property type="term" value="P:negative regulation of DNA-templated transcription"/>
    <property type="evidence" value="ECO:0007669"/>
    <property type="project" value="TreeGrafter"/>
</dbReference>
<dbReference type="SUPFAM" id="SSF46785">
    <property type="entry name" value="Winged helix' DNA-binding domain"/>
    <property type="match status" value="1"/>
</dbReference>
<dbReference type="PANTHER" id="PTHR33202:SF6">
    <property type="entry name" value="ZINC UPTAKE REGULATION PROTEIN"/>
    <property type="match status" value="1"/>
</dbReference>
<dbReference type="GO" id="GO:0008270">
    <property type="term" value="F:zinc ion binding"/>
    <property type="evidence" value="ECO:0007669"/>
    <property type="project" value="TreeGrafter"/>
</dbReference>
<dbReference type="Proteomes" id="UP000500767">
    <property type="component" value="Plasmid unnamed5"/>
</dbReference>
<dbReference type="Gene3D" id="1.10.10.10">
    <property type="entry name" value="Winged helix-like DNA-binding domain superfamily/Winged helix DNA-binding domain"/>
    <property type="match status" value="1"/>
</dbReference>
<dbReference type="GO" id="GO:0005829">
    <property type="term" value="C:cytosol"/>
    <property type="evidence" value="ECO:0007669"/>
    <property type="project" value="TreeGrafter"/>
</dbReference>
<feature type="binding site" evidence="7">
    <location>
        <position position="149"/>
    </location>
    <ligand>
        <name>Zn(2+)</name>
        <dbReference type="ChEBI" id="CHEBI:29105"/>
    </ligand>
</feature>
<comment type="similarity">
    <text evidence="1 9">Belongs to the Fur family.</text>
</comment>
<evidence type="ECO:0000256" key="1">
    <source>
        <dbReference type="ARBA" id="ARBA00007957"/>
    </source>
</evidence>
<organism evidence="10 11">
    <name type="scientific">Lichenicola cladoniae</name>
    <dbReference type="NCBI Taxonomy" id="1484109"/>
    <lineage>
        <taxon>Bacteria</taxon>
        <taxon>Pseudomonadati</taxon>
        <taxon>Pseudomonadota</taxon>
        <taxon>Alphaproteobacteria</taxon>
        <taxon>Acetobacterales</taxon>
        <taxon>Acetobacteraceae</taxon>
        <taxon>Lichenicola</taxon>
    </lineage>
</organism>
<keyword evidence="9" id="KW-0963">Cytoplasm</keyword>
<keyword evidence="7 9" id="KW-0479">Metal-binding</keyword>
<comment type="cofactor">
    <cofactor evidence="7">
        <name>Zn(2+)</name>
        <dbReference type="ChEBI" id="CHEBI:29105"/>
    </cofactor>
    <text evidence="7">Binds 1 zinc ion per subunit.</text>
</comment>
<proteinExistence type="inferred from homology"/>
<dbReference type="Pfam" id="PF01475">
    <property type="entry name" value="FUR"/>
    <property type="match status" value="1"/>
</dbReference>
<comment type="subunit">
    <text evidence="9">Homodimer.</text>
</comment>
<feature type="binding site" evidence="8">
    <location>
        <position position="99"/>
    </location>
    <ligand>
        <name>Fe cation</name>
        <dbReference type="ChEBI" id="CHEBI:24875"/>
    </ligand>
</feature>
<dbReference type="EMBL" id="CP053712">
    <property type="protein sequence ID" value="QKE93817.1"/>
    <property type="molecule type" value="Genomic_DNA"/>
</dbReference>
<dbReference type="InterPro" id="IPR036388">
    <property type="entry name" value="WH-like_DNA-bd_sf"/>
</dbReference>
<dbReference type="AlphaFoldDB" id="A0A6M8I088"/>
<evidence type="ECO:0000256" key="8">
    <source>
        <dbReference type="PIRSR" id="PIRSR602481-2"/>
    </source>
</evidence>
<protein>
    <recommendedName>
        <fullName evidence="9">Ferric uptake regulation protein</fullName>
    </recommendedName>
</protein>
<keyword evidence="8 9" id="KW-0408">Iron</keyword>
<keyword evidence="3 7" id="KW-0862">Zinc</keyword>
<dbReference type="InterPro" id="IPR002481">
    <property type="entry name" value="FUR"/>
</dbReference>
<accession>A0A6M8I088</accession>